<dbReference type="PROSITE" id="PS50048">
    <property type="entry name" value="ZN2_CY6_FUNGAL_2"/>
    <property type="match status" value="1"/>
</dbReference>
<dbReference type="InterPro" id="IPR051615">
    <property type="entry name" value="Transcr_Regulatory_Elem"/>
</dbReference>
<evidence type="ECO:0000256" key="3">
    <source>
        <dbReference type="ARBA" id="ARBA00022833"/>
    </source>
</evidence>
<dbReference type="InterPro" id="IPR007219">
    <property type="entry name" value="XnlR_reg_dom"/>
</dbReference>
<dbReference type="AlphaFoldDB" id="A0A061APH6"/>
<feature type="domain" description="Zn(2)-C6 fungal-type" evidence="9">
    <location>
        <begin position="22"/>
        <end position="52"/>
    </location>
</feature>
<organism evidence="10">
    <name type="scientific">Rhodotorula toruloides</name>
    <name type="common">Yeast</name>
    <name type="synonym">Rhodosporidium toruloides</name>
    <dbReference type="NCBI Taxonomy" id="5286"/>
    <lineage>
        <taxon>Eukaryota</taxon>
        <taxon>Fungi</taxon>
        <taxon>Dikarya</taxon>
        <taxon>Basidiomycota</taxon>
        <taxon>Pucciniomycotina</taxon>
        <taxon>Microbotryomycetes</taxon>
        <taxon>Sporidiobolales</taxon>
        <taxon>Sporidiobolaceae</taxon>
        <taxon>Rhodotorula</taxon>
    </lineage>
</organism>
<evidence type="ECO:0000256" key="4">
    <source>
        <dbReference type="ARBA" id="ARBA00023015"/>
    </source>
</evidence>
<keyword evidence="8" id="KW-0175">Coiled coil</keyword>
<dbReference type="CDD" id="cd12148">
    <property type="entry name" value="fungal_TF_MHR"/>
    <property type="match status" value="1"/>
</dbReference>
<dbReference type="SMART" id="SM00066">
    <property type="entry name" value="GAL4"/>
    <property type="match status" value="1"/>
</dbReference>
<evidence type="ECO:0000256" key="5">
    <source>
        <dbReference type="ARBA" id="ARBA00023125"/>
    </source>
</evidence>
<keyword evidence="5" id="KW-0238">DNA-binding</keyword>
<evidence type="ECO:0000313" key="10">
    <source>
        <dbReference type="EMBL" id="CDR39485.1"/>
    </source>
</evidence>
<keyword evidence="6" id="KW-0804">Transcription</keyword>
<evidence type="ECO:0000256" key="1">
    <source>
        <dbReference type="ARBA" id="ARBA00004123"/>
    </source>
</evidence>
<dbReference type="PANTHER" id="PTHR31313:SF81">
    <property type="entry name" value="TY1 ENHANCER ACTIVATOR"/>
    <property type="match status" value="1"/>
</dbReference>
<evidence type="ECO:0000256" key="2">
    <source>
        <dbReference type="ARBA" id="ARBA00022723"/>
    </source>
</evidence>
<name>A0A061APH6_RHOTO</name>
<dbReference type="PROSITE" id="PS00463">
    <property type="entry name" value="ZN2_CY6_FUNGAL_1"/>
    <property type="match status" value="1"/>
</dbReference>
<dbReference type="EMBL" id="LK052939">
    <property type="protein sequence ID" value="CDR39485.1"/>
    <property type="molecule type" value="Genomic_DNA"/>
</dbReference>
<dbReference type="Gene3D" id="4.10.240.10">
    <property type="entry name" value="Zn(2)-C6 fungal-type DNA-binding domain"/>
    <property type="match status" value="1"/>
</dbReference>
<dbReference type="InterPro" id="IPR036864">
    <property type="entry name" value="Zn2-C6_fun-type_DNA-bd_sf"/>
</dbReference>
<dbReference type="InterPro" id="IPR001138">
    <property type="entry name" value="Zn2Cys6_DnaBD"/>
</dbReference>
<dbReference type="SUPFAM" id="SSF57701">
    <property type="entry name" value="Zn2/Cys6 DNA-binding domain"/>
    <property type="match status" value="1"/>
</dbReference>
<dbReference type="Pfam" id="PF04082">
    <property type="entry name" value="Fungal_trans"/>
    <property type="match status" value="1"/>
</dbReference>
<keyword evidence="4" id="KW-0805">Transcription regulation</keyword>
<dbReference type="GO" id="GO:0003677">
    <property type="term" value="F:DNA binding"/>
    <property type="evidence" value="ECO:0007669"/>
    <property type="project" value="UniProtKB-KW"/>
</dbReference>
<protein>
    <submittedName>
        <fullName evidence="10">RHTO0S04e05644g1_1</fullName>
    </submittedName>
</protein>
<evidence type="ECO:0000256" key="8">
    <source>
        <dbReference type="SAM" id="Coils"/>
    </source>
</evidence>
<dbReference type="GO" id="GO:0005634">
    <property type="term" value="C:nucleus"/>
    <property type="evidence" value="ECO:0007669"/>
    <property type="project" value="UniProtKB-SubCell"/>
</dbReference>
<evidence type="ECO:0000256" key="6">
    <source>
        <dbReference type="ARBA" id="ARBA00023163"/>
    </source>
</evidence>
<feature type="coiled-coil region" evidence="8">
    <location>
        <begin position="67"/>
        <end position="94"/>
    </location>
</feature>
<evidence type="ECO:0000259" key="9">
    <source>
        <dbReference type="PROSITE" id="PS50048"/>
    </source>
</evidence>
<dbReference type="OrthoDB" id="2154091at2759"/>
<dbReference type="PANTHER" id="PTHR31313">
    <property type="entry name" value="TY1 ENHANCER ACTIVATOR"/>
    <property type="match status" value="1"/>
</dbReference>
<keyword evidence="2" id="KW-0479">Metal-binding</keyword>
<gene>
    <name evidence="10" type="ORF">RHTO0S_04e05644g</name>
</gene>
<dbReference type="SMART" id="SM00906">
    <property type="entry name" value="Fungal_trans"/>
    <property type="match status" value="1"/>
</dbReference>
<sequence length="704" mass="76646">MDPATTDAKPEKLQKRPRVSTACDACRKRRAKCDGVKPTCGRCNSLALKCLYVYENDKRKPITKDVVNALQMRIDSLEKELSELKMDKGDGSKEGTATPPVVADAFAGGLAFNSHGELRFYGPTSSYRAILADVTESSVEAARAWSLTRAPIPYAPPLDPQLPRRPPVLSSEFSAKLIGLAFEHAFSQFGLVDERAFLQDLTTSATRRTPHYSPLLLHLVLAFGARYLDPADTSWCREICSDPSDPSTRGDVFIDWARLALDGEFKHPDVSTVTSLTCLSVYLGGMACDGPALMFHAQSMALAEDFGLHLDNHHLQIGSRNIPPELRDVRRKAFWAAFQVDVLNSIYIGRRPHWFQDDVDVPNPPVDNNVEFDPPAYRSSSSHAASKLMQITARLLATVYSLKPGVPLTARQSALPELHLALEQWYVDLPSPLRASTPTPAKAPHSHIIGLNALYHAIVILLHRPFFRRTNEETMLSVSTEKCLSSSKHIVRLVRLQRERYGLRFTAPLFQHCCFTAGTILALSANEDHILGVPQRDLERKTQAAADLKTIIAALRSISDTWKTATTSANVLEAFMSQWSKSGTRSAGAGVATPSWPVRAGAPLQAPPDALAAALAAHNAQVQGAGAGAEGQFGFAGPDEQAAWQDFTADLTATSFPHIFPSWDLDTGGSLDDFMDLLGPSGTNNSLDFNPLGYAAQAAVAGAD</sequence>
<dbReference type="GO" id="GO:0000981">
    <property type="term" value="F:DNA-binding transcription factor activity, RNA polymerase II-specific"/>
    <property type="evidence" value="ECO:0007669"/>
    <property type="project" value="InterPro"/>
</dbReference>
<comment type="subcellular location">
    <subcellularLocation>
        <location evidence="1">Nucleus</location>
    </subcellularLocation>
</comment>
<evidence type="ECO:0000256" key="7">
    <source>
        <dbReference type="ARBA" id="ARBA00023242"/>
    </source>
</evidence>
<keyword evidence="3" id="KW-0862">Zinc</keyword>
<dbReference type="GO" id="GO:0008270">
    <property type="term" value="F:zinc ion binding"/>
    <property type="evidence" value="ECO:0007669"/>
    <property type="project" value="InterPro"/>
</dbReference>
<reference evidence="10" key="1">
    <citation type="journal article" date="2014" name="Genome Announc.">
        <title>Draft genome sequence of Rhodosporidium toruloides CECT1137, an oleaginous yeast of biotechnological interest.</title>
        <authorList>
            <person name="Morin N."/>
            <person name="Calcas X."/>
            <person name="Devillers H."/>
            <person name="Durrens P."/>
            <person name="Sherman D.J."/>
            <person name="Nicaud J.-M."/>
            <person name="Neuveglise C."/>
        </authorList>
    </citation>
    <scope>NUCLEOTIDE SEQUENCE</scope>
    <source>
        <strain evidence="10">CECT1137</strain>
    </source>
</reference>
<proteinExistence type="predicted"/>
<dbReference type="GO" id="GO:0006351">
    <property type="term" value="P:DNA-templated transcription"/>
    <property type="evidence" value="ECO:0007669"/>
    <property type="project" value="InterPro"/>
</dbReference>
<dbReference type="CDD" id="cd00067">
    <property type="entry name" value="GAL4"/>
    <property type="match status" value="1"/>
</dbReference>
<accession>A0A061APH6</accession>
<keyword evidence="7" id="KW-0539">Nucleus</keyword>
<dbReference type="Pfam" id="PF00172">
    <property type="entry name" value="Zn_clus"/>
    <property type="match status" value="1"/>
</dbReference>